<dbReference type="GO" id="GO:0003677">
    <property type="term" value="F:DNA binding"/>
    <property type="evidence" value="ECO:0007669"/>
    <property type="project" value="UniProtKB-KW"/>
</dbReference>
<dbReference type="PATRIC" id="fig|1423729.3.peg.1716"/>
<dbReference type="GO" id="GO:0030246">
    <property type="term" value="F:carbohydrate binding"/>
    <property type="evidence" value="ECO:0007669"/>
    <property type="project" value="InterPro"/>
</dbReference>
<dbReference type="InterPro" id="IPR037171">
    <property type="entry name" value="NagB/RpiA_transferase-like"/>
</dbReference>
<dbReference type="Pfam" id="PF04198">
    <property type="entry name" value="Sugar-bind"/>
    <property type="match status" value="1"/>
</dbReference>
<dbReference type="EMBL" id="AYZE01000005">
    <property type="protein sequence ID" value="KRM92752.1"/>
    <property type="molecule type" value="Genomic_DNA"/>
</dbReference>
<evidence type="ECO:0000256" key="2">
    <source>
        <dbReference type="ARBA" id="ARBA00023015"/>
    </source>
</evidence>
<keyword evidence="4" id="KW-0804">Transcription</keyword>
<keyword evidence="2" id="KW-0805">Transcription regulation</keyword>
<dbReference type="PANTHER" id="PTHR34294">
    <property type="entry name" value="TRANSCRIPTIONAL REGULATOR-RELATED"/>
    <property type="match status" value="1"/>
</dbReference>
<keyword evidence="7" id="KW-1185">Reference proteome</keyword>
<dbReference type="SUPFAM" id="SSF100950">
    <property type="entry name" value="NagB/RpiA/CoA transferase-like"/>
    <property type="match status" value="1"/>
</dbReference>
<evidence type="ECO:0000256" key="4">
    <source>
        <dbReference type="ARBA" id="ARBA00023163"/>
    </source>
</evidence>
<sequence>MTILTHEELLSVLSEDYYLNKLSFGDISKKYNISRYLINKYLNDAVKNGIVKIEISTITKRNPQLETMLADKFKDIHFYIIRDGENDITTSKELSQSAATIAEKMFKNNCKIVGTSWGEAIYSLVDSLHGFPLESVKFTQFMGENMKYNSTAGSMRMVEKIAAKFSSEFLTLPAPLYIVNNQIRQGLYAEPSIAHTLAVAKKMDVLLTGLGTIRSLQSIPIWKENLSKIFPYLDMSRVAGLIYGRPFDINGNILNINNDKVLGISLEEVLATPRRFCLVRSKSKTQAILGVLRGKLITDIILSETLAYRVLAELNL</sequence>
<dbReference type="AlphaFoldDB" id="A0A0R2CNU1"/>
<name>A0A0R2CNU1_9LACO</name>
<dbReference type="Gene3D" id="1.10.10.60">
    <property type="entry name" value="Homeodomain-like"/>
    <property type="match status" value="1"/>
</dbReference>
<gene>
    <name evidence="6" type="ORF">FC80_GL001691</name>
</gene>
<proteinExistence type="inferred from homology"/>
<protein>
    <submittedName>
        <fullName evidence="6">Regulatory protein</fullName>
    </submittedName>
</protein>
<dbReference type="InterPro" id="IPR051054">
    <property type="entry name" value="SorC_transcr_regulators"/>
</dbReference>
<dbReference type="Gene3D" id="3.40.50.1360">
    <property type="match status" value="1"/>
</dbReference>
<reference evidence="6 7" key="1">
    <citation type="journal article" date="2015" name="Genome Announc.">
        <title>Expanding the biotechnology potential of lactobacilli through comparative genomics of 213 strains and associated genera.</title>
        <authorList>
            <person name="Sun Z."/>
            <person name="Harris H.M."/>
            <person name="McCann A."/>
            <person name="Guo C."/>
            <person name="Argimon S."/>
            <person name="Zhang W."/>
            <person name="Yang X."/>
            <person name="Jeffery I.B."/>
            <person name="Cooney J.C."/>
            <person name="Kagawa T.F."/>
            <person name="Liu W."/>
            <person name="Song Y."/>
            <person name="Salvetti E."/>
            <person name="Wrobel A."/>
            <person name="Rasinkangas P."/>
            <person name="Parkhill J."/>
            <person name="Rea M.C."/>
            <person name="O'Sullivan O."/>
            <person name="Ritari J."/>
            <person name="Douillard F.P."/>
            <person name="Paul Ross R."/>
            <person name="Yang R."/>
            <person name="Briner A.E."/>
            <person name="Felis G.E."/>
            <person name="de Vos W.M."/>
            <person name="Barrangou R."/>
            <person name="Klaenhammer T.R."/>
            <person name="Caufield P.W."/>
            <person name="Cui Y."/>
            <person name="Zhang H."/>
            <person name="O'Toole P.W."/>
        </authorList>
    </citation>
    <scope>NUCLEOTIDE SEQUENCE [LARGE SCALE GENOMIC DNA]</scope>
    <source>
        <strain evidence="6 7">DSM 21116</strain>
    </source>
</reference>
<organism evidence="6 7">
    <name type="scientific">Liquorilactobacillus cacaonum DSM 21116</name>
    <dbReference type="NCBI Taxonomy" id="1423729"/>
    <lineage>
        <taxon>Bacteria</taxon>
        <taxon>Bacillati</taxon>
        <taxon>Bacillota</taxon>
        <taxon>Bacilli</taxon>
        <taxon>Lactobacillales</taxon>
        <taxon>Lactobacillaceae</taxon>
        <taxon>Liquorilactobacillus</taxon>
    </lineage>
</organism>
<evidence type="ECO:0000313" key="7">
    <source>
        <dbReference type="Proteomes" id="UP000051131"/>
    </source>
</evidence>
<evidence type="ECO:0000256" key="3">
    <source>
        <dbReference type="ARBA" id="ARBA00023125"/>
    </source>
</evidence>
<dbReference type="PANTHER" id="PTHR34294:SF1">
    <property type="entry name" value="TRANSCRIPTIONAL REGULATOR LSRR"/>
    <property type="match status" value="1"/>
</dbReference>
<dbReference type="Proteomes" id="UP000051131">
    <property type="component" value="Unassembled WGS sequence"/>
</dbReference>
<accession>A0A0R2CNU1</accession>
<dbReference type="STRING" id="1423729.FC80_GL001691"/>
<comment type="caution">
    <text evidence="6">The sequence shown here is derived from an EMBL/GenBank/DDBJ whole genome shotgun (WGS) entry which is preliminary data.</text>
</comment>
<keyword evidence="3" id="KW-0238">DNA-binding</keyword>
<evidence type="ECO:0000313" key="6">
    <source>
        <dbReference type="EMBL" id="KRM92752.1"/>
    </source>
</evidence>
<evidence type="ECO:0000256" key="1">
    <source>
        <dbReference type="ARBA" id="ARBA00010466"/>
    </source>
</evidence>
<feature type="domain" description="Sugar-binding" evidence="5">
    <location>
        <begin position="63"/>
        <end position="312"/>
    </location>
</feature>
<comment type="similarity">
    <text evidence="1">Belongs to the SorC transcriptional regulatory family.</text>
</comment>
<evidence type="ECO:0000259" key="5">
    <source>
        <dbReference type="Pfam" id="PF04198"/>
    </source>
</evidence>
<dbReference type="InterPro" id="IPR007324">
    <property type="entry name" value="Sugar-bd_dom_put"/>
</dbReference>